<keyword evidence="2" id="KW-1185">Reference proteome</keyword>
<sequence length="154" mass="17258">MLIKIICCNPFDALRSVENDDILGASEGSSMRAETDVDEGKKVDAKPIQILTSTPNDVTLVNEVQLAHEEPTSNVAGRDDEDNNNEVEEVYNETSGFMASKSGGGIGRKSLYERWKDDYDYNLYDEDDCEHLTDEQLAICDAFDIKVRCHTRCL</sequence>
<comment type="caution">
    <text evidence="1">The sequence shown here is derived from an EMBL/GenBank/DDBJ whole genome shotgun (WGS) entry which is preliminary data.</text>
</comment>
<dbReference type="AlphaFoldDB" id="A0A2U1P0S9"/>
<gene>
    <name evidence="1" type="ORF">CTI12_AA207610</name>
</gene>
<proteinExistence type="predicted"/>
<protein>
    <submittedName>
        <fullName evidence="1">Uncharacterized protein</fullName>
    </submittedName>
</protein>
<name>A0A2U1P0S9_ARTAN</name>
<reference evidence="1 2" key="1">
    <citation type="journal article" date="2018" name="Mol. Plant">
        <title>The genome of Artemisia annua provides insight into the evolution of Asteraceae family and artemisinin biosynthesis.</title>
        <authorList>
            <person name="Shen Q."/>
            <person name="Zhang L."/>
            <person name="Liao Z."/>
            <person name="Wang S."/>
            <person name="Yan T."/>
            <person name="Shi P."/>
            <person name="Liu M."/>
            <person name="Fu X."/>
            <person name="Pan Q."/>
            <person name="Wang Y."/>
            <person name="Lv Z."/>
            <person name="Lu X."/>
            <person name="Zhang F."/>
            <person name="Jiang W."/>
            <person name="Ma Y."/>
            <person name="Chen M."/>
            <person name="Hao X."/>
            <person name="Li L."/>
            <person name="Tang Y."/>
            <person name="Lv G."/>
            <person name="Zhou Y."/>
            <person name="Sun X."/>
            <person name="Brodelius P.E."/>
            <person name="Rose J.K.C."/>
            <person name="Tang K."/>
        </authorList>
    </citation>
    <scope>NUCLEOTIDE SEQUENCE [LARGE SCALE GENOMIC DNA]</scope>
    <source>
        <strain evidence="2">cv. Huhao1</strain>
        <tissue evidence="1">Leaf</tissue>
    </source>
</reference>
<evidence type="ECO:0000313" key="2">
    <source>
        <dbReference type="Proteomes" id="UP000245207"/>
    </source>
</evidence>
<dbReference type="EMBL" id="PKPP01001870">
    <property type="protein sequence ID" value="PWA79338.1"/>
    <property type="molecule type" value="Genomic_DNA"/>
</dbReference>
<dbReference type="Proteomes" id="UP000245207">
    <property type="component" value="Unassembled WGS sequence"/>
</dbReference>
<organism evidence="1 2">
    <name type="scientific">Artemisia annua</name>
    <name type="common">Sweet wormwood</name>
    <dbReference type="NCBI Taxonomy" id="35608"/>
    <lineage>
        <taxon>Eukaryota</taxon>
        <taxon>Viridiplantae</taxon>
        <taxon>Streptophyta</taxon>
        <taxon>Embryophyta</taxon>
        <taxon>Tracheophyta</taxon>
        <taxon>Spermatophyta</taxon>
        <taxon>Magnoliopsida</taxon>
        <taxon>eudicotyledons</taxon>
        <taxon>Gunneridae</taxon>
        <taxon>Pentapetalae</taxon>
        <taxon>asterids</taxon>
        <taxon>campanulids</taxon>
        <taxon>Asterales</taxon>
        <taxon>Asteraceae</taxon>
        <taxon>Asteroideae</taxon>
        <taxon>Anthemideae</taxon>
        <taxon>Artemisiinae</taxon>
        <taxon>Artemisia</taxon>
    </lineage>
</organism>
<accession>A0A2U1P0S9</accession>
<evidence type="ECO:0000313" key="1">
    <source>
        <dbReference type="EMBL" id="PWA79338.1"/>
    </source>
</evidence>